<protein>
    <submittedName>
        <fullName evidence="1">Uncharacterized protein</fullName>
    </submittedName>
</protein>
<dbReference type="EMBL" id="ASGP02000002">
    <property type="protein sequence ID" value="KAH9522479.1"/>
    <property type="molecule type" value="Genomic_DNA"/>
</dbReference>
<reference evidence="1" key="2">
    <citation type="journal article" date="2022" name="Res Sq">
        <title>Comparative Genomics Reveals Insights into the Divergent Evolution of Astigmatic Mites and Household Pest Adaptations.</title>
        <authorList>
            <person name="Xiong Q."/>
            <person name="Wan A.T.-Y."/>
            <person name="Liu X.-Y."/>
            <person name="Fung C.S.-H."/>
            <person name="Xiao X."/>
            <person name="Malainual N."/>
            <person name="Hou J."/>
            <person name="Wang L."/>
            <person name="Wang M."/>
            <person name="Yang K."/>
            <person name="Cui Y."/>
            <person name="Leung E."/>
            <person name="Nong W."/>
            <person name="Shin S.-K."/>
            <person name="Au S."/>
            <person name="Jeong K.Y."/>
            <person name="Chew F.T."/>
            <person name="Hui J."/>
            <person name="Leung T.F."/>
            <person name="Tungtrongchitr A."/>
            <person name="Zhong N."/>
            <person name="Liu Z."/>
            <person name="Tsui S."/>
        </authorList>
    </citation>
    <scope>NUCLEOTIDE SEQUENCE</scope>
    <source>
        <strain evidence="1">Derf</strain>
        <tissue evidence="1">Whole organism</tissue>
    </source>
</reference>
<comment type="caution">
    <text evidence="1">The sequence shown here is derived from an EMBL/GenBank/DDBJ whole genome shotgun (WGS) entry which is preliminary data.</text>
</comment>
<name>A0A922I9K0_DERFA</name>
<organism evidence="1 2">
    <name type="scientific">Dermatophagoides farinae</name>
    <name type="common">American house dust mite</name>
    <dbReference type="NCBI Taxonomy" id="6954"/>
    <lineage>
        <taxon>Eukaryota</taxon>
        <taxon>Metazoa</taxon>
        <taxon>Ecdysozoa</taxon>
        <taxon>Arthropoda</taxon>
        <taxon>Chelicerata</taxon>
        <taxon>Arachnida</taxon>
        <taxon>Acari</taxon>
        <taxon>Acariformes</taxon>
        <taxon>Sarcoptiformes</taxon>
        <taxon>Astigmata</taxon>
        <taxon>Psoroptidia</taxon>
        <taxon>Analgoidea</taxon>
        <taxon>Pyroglyphidae</taxon>
        <taxon>Dermatophagoidinae</taxon>
        <taxon>Dermatophagoides</taxon>
    </lineage>
</organism>
<dbReference type="AlphaFoldDB" id="A0A922I9K0"/>
<proteinExistence type="predicted"/>
<dbReference type="Proteomes" id="UP000790347">
    <property type="component" value="Unassembled WGS sequence"/>
</dbReference>
<sequence>MMILTTDSVLTEISLAEEFLTCNAKIIAKVKEFSFILLILFFNLSFDFDTDHHRWMNNNYRFAFFPHHFHPCAWYSFKYKNIKNFDVYLHNHQQHMEYQGSI</sequence>
<keyword evidence="2" id="KW-1185">Reference proteome</keyword>
<accession>A0A922I9K0</accession>
<evidence type="ECO:0000313" key="2">
    <source>
        <dbReference type="Proteomes" id="UP000790347"/>
    </source>
</evidence>
<evidence type="ECO:0000313" key="1">
    <source>
        <dbReference type="EMBL" id="KAH9522479.1"/>
    </source>
</evidence>
<reference evidence="1" key="1">
    <citation type="submission" date="2013-05" db="EMBL/GenBank/DDBJ databases">
        <authorList>
            <person name="Yim A.K.Y."/>
            <person name="Chan T.F."/>
            <person name="Ji K.M."/>
            <person name="Liu X.Y."/>
            <person name="Zhou J.W."/>
            <person name="Li R.Q."/>
            <person name="Yang K.Y."/>
            <person name="Li J."/>
            <person name="Li M."/>
            <person name="Law P.T.W."/>
            <person name="Wu Y.L."/>
            <person name="Cai Z.L."/>
            <person name="Qin H."/>
            <person name="Bao Y."/>
            <person name="Leung R.K.K."/>
            <person name="Ng P.K.S."/>
            <person name="Zou J."/>
            <person name="Zhong X.J."/>
            <person name="Ran P.X."/>
            <person name="Zhong N.S."/>
            <person name="Liu Z.G."/>
            <person name="Tsui S.K.W."/>
        </authorList>
    </citation>
    <scope>NUCLEOTIDE SEQUENCE</scope>
    <source>
        <strain evidence="1">Derf</strain>
        <tissue evidence="1">Whole organism</tissue>
    </source>
</reference>
<gene>
    <name evidence="1" type="ORF">DERF_006045</name>
</gene>